<dbReference type="GO" id="GO:0046417">
    <property type="term" value="P:chorismate metabolic process"/>
    <property type="evidence" value="ECO:0007669"/>
    <property type="project" value="InterPro"/>
</dbReference>
<dbReference type="InterPro" id="IPR002701">
    <property type="entry name" value="CM_II_prokaryot"/>
</dbReference>
<dbReference type="SMART" id="SM00830">
    <property type="entry name" value="CM_2"/>
    <property type="match status" value="1"/>
</dbReference>
<dbReference type="Gene3D" id="1.20.59.10">
    <property type="entry name" value="Chorismate mutase"/>
    <property type="match status" value="1"/>
</dbReference>
<sequence>MATEKEDLLELRNKIDKIDDCIQDLLNERAKVVDAVSIKKAKQLSNIKIRPGREAAILYRLIEQHQGRFPKRELARIWRELIVATIKFEGPFSMAIYYNESETGFWDLARDQYGSNTPATCFSSVRRVIEAVQNGDSTLGIVPVPAHDENENWWQLIVSDLPETPKIIARLPFIGYGNIRNKGLEACVICNVEHEEMERARSFIAVESNEEIGFNVVNKCLVEVDLSFTFHQVWHNPERPPEWTYLIELSQFLNKNGHKAKQLSLALEKHALRLLHLGGYALPLIEEDFKVSSKKN</sequence>
<proteinExistence type="predicted"/>
<dbReference type="Pfam" id="PF01817">
    <property type="entry name" value="CM_2"/>
    <property type="match status" value="1"/>
</dbReference>
<feature type="domain" description="Chorismate mutase" evidence="1">
    <location>
        <begin position="2"/>
        <end position="93"/>
    </location>
</feature>
<evidence type="ECO:0000259" key="1">
    <source>
        <dbReference type="PROSITE" id="PS51168"/>
    </source>
</evidence>
<organism evidence="2">
    <name type="scientific">uncultured nuHF1 cluster bacterium HF0770_35I22</name>
    <dbReference type="NCBI Taxonomy" id="723586"/>
    <lineage>
        <taxon>Bacteria</taxon>
        <taxon>environmental samples</taxon>
    </lineage>
</organism>
<dbReference type="GO" id="GO:0004106">
    <property type="term" value="F:chorismate mutase activity"/>
    <property type="evidence" value="ECO:0007669"/>
    <property type="project" value="InterPro"/>
</dbReference>
<dbReference type="InterPro" id="IPR036263">
    <property type="entry name" value="Chorismate_II_sf"/>
</dbReference>
<accession>E7C7P7</accession>
<dbReference type="EMBL" id="GU568015">
    <property type="protein sequence ID" value="ADI23471.1"/>
    <property type="molecule type" value="Genomic_DNA"/>
</dbReference>
<dbReference type="AlphaFoldDB" id="E7C7P7"/>
<dbReference type="PROSITE" id="PS51168">
    <property type="entry name" value="CHORISMATE_MUT_2"/>
    <property type="match status" value="1"/>
</dbReference>
<protein>
    <recommendedName>
        <fullName evidence="1">Chorismate mutase domain-containing protein</fullName>
    </recommendedName>
</protein>
<evidence type="ECO:0000313" key="2">
    <source>
        <dbReference type="EMBL" id="ADI23471.1"/>
    </source>
</evidence>
<name>E7C7P7_9BACT</name>
<dbReference type="SUPFAM" id="SSF48600">
    <property type="entry name" value="Chorismate mutase II"/>
    <property type="match status" value="1"/>
</dbReference>
<reference evidence="2" key="1">
    <citation type="submission" date="2010-01" db="EMBL/GenBank/DDBJ databases">
        <title>Genome fragments of uncultured bacteria from the North Pacific subtropical Gyre.</title>
        <authorList>
            <person name="Pham V.D."/>
            <person name="Delong E.F."/>
        </authorList>
    </citation>
    <scope>NUCLEOTIDE SEQUENCE</scope>
</reference>
<dbReference type="InterPro" id="IPR036979">
    <property type="entry name" value="CM_dom_sf"/>
</dbReference>